<keyword evidence="6" id="KW-0479">Metal-binding</keyword>
<keyword evidence="5" id="KW-0344">Guanine-nucleotide releasing factor</keyword>
<dbReference type="SUPFAM" id="SSF48065">
    <property type="entry name" value="DBL homology domain (DH-domain)"/>
    <property type="match status" value="1"/>
</dbReference>
<dbReference type="GO" id="GO:0005856">
    <property type="term" value="C:cytoskeleton"/>
    <property type="evidence" value="ECO:0007669"/>
    <property type="project" value="UniProtKB-SubCell"/>
</dbReference>
<dbReference type="GO" id="GO:0007010">
    <property type="term" value="P:cytoskeleton organization"/>
    <property type="evidence" value="ECO:0007669"/>
    <property type="project" value="TreeGrafter"/>
</dbReference>
<evidence type="ECO:0000313" key="21">
    <source>
        <dbReference type="WBParaSite" id="MBELARI_LOCUS5467"/>
    </source>
</evidence>
<dbReference type="GO" id="GO:0005085">
    <property type="term" value="F:guanyl-nucleotide exchange factor activity"/>
    <property type="evidence" value="ECO:0007669"/>
    <property type="project" value="UniProtKB-KW"/>
</dbReference>
<reference evidence="21" key="1">
    <citation type="submission" date="2024-02" db="UniProtKB">
        <authorList>
            <consortium name="WormBaseParasite"/>
        </authorList>
    </citation>
    <scope>IDENTIFICATION</scope>
</reference>
<dbReference type="GO" id="GO:0051301">
    <property type="term" value="P:cell division"/>
    <property type="evidence" value="ECO:0007669"/>
    <property type="project" value="UniProtKB-UniRule"/>
</dbReference>
<evidence type="ECO:0000256" key="5">
    <source>
        <dbReference type="ARBA" id="ARBA00022658"/>
    </source>
</evidence>
<dbReference type="Gene3D" id="2.30.29.30">
    <property type="entry name" value="Pleckstrin-homology domain (PH domain)/Phosphotyrosine-binding domain (PTB)"/>
    <property type="match status" value="2"/>
</dbReference>
<evidence type="ECO:0000259" key="17">
    <source>
        <dbReference type="PROSITE" id="PS50003"/>
    </source>
</evidence>
<dbReference type="Pfam" id="PF01111">
    <property type="entry name" value="CKS"/>
    <property type="match status" value="1"/>
</dbReference>
<dbReference type="Pfam" id="PF00621">
    <property type="entry name" value="RhoGEF"/>
    <property type="match status" value="1"/>
</dbReference>
<dbReference type="GO" id="GO:0046847">
    <property type="term" value="P:filopodium assembly"/>
    <property type="evidence" value="ECO:0007669"/>
    <property type="project" value="TreeGrafter"/>
</dbReference>
<dbReference type="SUPFAM" id="SSF55637">
    <property type="entry name" value="Cell cycle regulatory proteins"/>
    <property type="match status" value="1"/>
</dbReference>
<dbReference type="SMART" id="SM00325">
    <property type="entry name" value="RhoGEF"/>
    <property type="match status" value="1"/>
</dbReference>
<feature type="domain" description="PH" evidence="17">
    <location>
        <begin position="596"/>
        <end position="693"/>
    </location>
</feature>
<keyword evidence="8" id="KW-0498">Mitosis</keyword>
<dbReference type="PANTHER" id="PTHR12673:SF271">
    <property type="entry name" value="FYVE, RHOGEF AND PH DOMAIN-CONTAINING PROTEIN TAG-77"/>
    <property type="match status" value="1"/>
</dbReference>
<dbReference type="PROSITE" id="PS00945">
    <property type="entry name" value="CKS_2"/>
    <property type="match status" value="1"/>
</dbReference>
<dbReference type="Proteomes" id="UP000887575">
    <property type="component" value="Unassembled WGS sequence"/>
</dbReference>
<evidence type="ECO:0000256" key="10">
    <source>
        <dbReference type="ARBA" id="ARBA00023212"/>
    </source>
</evidence>
<keyword evidence="10" id="KW-0206">Cytoskeleton</keyword>
<feature type="domain" description="DH" evidence="18">
    <location>
        <begin position="372"/>
        <end position="568"/>
    </location>
</feature>
<evidence type="ECO:0000256" key="16">
    <source>
        <dbReference type="SAM" id="MobiDB-lite"/>
    </source>
</evidence>
<feature type="region of interest" description="Disordered" evidence="16">
    <location>
        <begin position="196"/>
        <end position="258"/>
    </location>
</feature>
<keyword evidence="4 15" id="KW-0132">Cell division</keyword>
<feature type="region of interest" description="Disordered" evidence="16">
    <location>
        <begin position="310"/>
        <end position="359"/>
    </location>
</feature>
<dbReference type="SMART" id="SM01084">
    <property type="entry name" value="CKS"/>
    <property type="match status" value="1"/>
</dbReference>
<evidence type="ECO:0000256" key="9">
    <source>
        <dbReference type="ARBA" id="ARBA00022833"/>
    </source>
</evidence>
<name>A0AAF3FEL7_9BILA</name>
<dbReference type="GO" id="GO:0008270">
    <property type="term" value="F:zinc ion binding"/>
    <property type="evidence" value="ECO:0007669"/>
    <property type="project" value="UniProtKB-KW"/>
</dbReference>
<dbReference type="InterPro" id="IPR036858">
    <property type="entry name" value="Cyclin-dep_kinase_reg-sub_sf"/>
</dbReference>
<keyword evidence="9" id="KW-0862">Zinc</keyword>
<dbReference type="InterPro" id="IPR017455">
    <property type="entry name" value="Znf_FYVE-rel"/>
</dbReference>
<dbReference type="Gene3D" id="1.20.900.10">
    <property type="entry name" value="Dbl homology (DH) domain"/>
    <property type="match status" value="1"/>
</dbReference>
<dbReference type="AlphaFoldDB" id="A0AAF3FEL7"/>
<evidence type="ECO:0000256" key="8">
    <source>
        <dbReference type="ARBA" id="ARBA00022776"/>
    </source>
</evidence>
<feature type="domain" description="FYVE-type" evidence="19">
    <location>
        <begin position="766"/>
        <end position="815"/>
    </location>
</feature>
<evidence type="ECO:0000256" key="4">
    <source>
        <dbReference type="ARBA" id="ARBA00022618"/>
    </source>
</evidence>
<evidence type="ECO:0000256" key="1">
    <source>
        <dbReference type="ARBA" id="ARBA00004245"/>
    </source>
</evidence>
<evidence type="ECO:0000313" key="20">
    <source>
        <dbReference type="Proteomes" id="UP000887575"/>
    </source>
</evidence>
<dbReference type="InterPro" id="IPR011011">
    <property type="entry name" value="Znf_FYVE_PHD"/>
</dbReference>
<feature type="compositionally biased region" description="Polar residues" evidence="16">
    <location>
        <begin position="196"/>
        <end position="218"/>
    </location>
</feature>
<evidence type="ECO:0000256" key="6">
    <source>
        <dbReference type="ARBA" id="ARBA00022723"/>
    </source>
</evidence>
<keyword evidence="3" id="KW-0963">Cytoplasm</keyword>
<dbReference type="InterPro" id="IPR000789">
    <property type="entry name" value="Cyclin-dep_kinase_reg-sub"/>
</dbReference>
<evidence type="ECO:0000256" key="11">
    <source>
        <dbReference type="ARBA" id="ARBA00023306"/>
    </source>
</evidence>
<evidence type="ECO:0000256" key="12">
    <source>
        <dbReference type="ARBA" id="ARBA00066120"/>
    </source>
</evidence>
<dbReference type="Gene3D" id="3.30.40.10">
    <property type="entry name" value="Zinc/RING finger domain, C3HC4 (zinc finger)"/>
    <property type="match status" value="1"/>
</dbReference>
<evidence type="ECO:0000256" key="2">
    <source>
        <dbReference type="ARBA" id="ARBA00007782"/>
    </source>
</evidence>
<comment type="function">
    <text evidence="15">Binds to the catalytic subunit of the cyclin dependent kinases and is essential for their biological function.</text>
</comment>
<dbReference type="WBParaSite" id="MBELARI_LOCUS5467">
    <property type="protein sequence ID" value="MBELARI_LOCUS5467"/>
    <property type="gene ID" value="MBELARI_LOCUS5467"/>
</dbReference>
<evidence type="ECO:0000259" key="18">
    <source>
        <dbReference type="PROSITE" id="PS50010"/>
    </source>
</evidence>
<comment type="subcellular location">
    <subcellularLocation>
        <location evidence="1">Cytoplasm</location>
        <location evidence="1">Cytoskeleton</location>
    </subcellularLocation>
</comment>
<dbReference type="PROSITE" id="PS50003">
    <property type="entry name" value="PH_DOMAIN"/>
    <property type="match status" value="2"/>
</dbReference>
<dbReference type="Gene3D" id="3.30.170.10">
    <property type="entry name" value="Cyclin-dependent kinase, regulatory subunit"/>
    <property type="match status" value="1"/>
</dbReference>
<dbReference type="PRINTS" id="PR00296">
    <property type="entry name" value="CYCLINKINASE"/>
</dbReference>
<dbReference type="PROSITE" id="PS50178">
    <property type="entry name" value="ZF_FYVE"/>
    <property type="match status" value="1"/>
</dbReference>
<dbReference type="SMART" id="SM00233">
    <property type="entry name" value="PH"/>
    <property type="match status" value="2"/>
</dbReference>
<dbReference type="InterPro" id="IPR013083">
    <property type="entry name" value="Znf_RING/FYVE/PHD"/>
</dbReference>
<organism evidence="20 21">
    <name type="scientific">Mesorhabditis belari</name>
    <dbReference type="NCBI Taxonomy" id="2138241"/>
    <lineage>
        <taxon>Eukaryota</taxon>
        <taxon>Metazoa</taxon>
        <taxon>Ecdysozoa</taxon>
        <taxon>Nematoda</taxon>
        <taxon>Chromadorea</taxon>
        <taxon>Rhabditida</taxon>
        <taxon>Rhabditina</taxon>
        <taxon>Rhabditomorpha</taxon>
        <taxon>Rhabditoidea</taxon>
        <taxon>Rhabditidae</taxon>
        <taxon>Mesorhabditinae</taxon>
        <taxon>Mesorhabditis</taxon>
    </lineage>
</organism>
<evidence type="ECO:0000256" key="14">
    <source>
        <dbReference type="PROSITE-ProRule" id="PRU00091"/>
    </source>
</evidence>
<feature type="compositionally biased region" description="Polar residues" evidence="16">
    <location>
        <begin position="324"/>
        <end position="345"/>
    </location>
</feature>
<feature type="domain" description="PH" evidence="17">
    <location>
        <begin position="876"/>
        <end position="979"/>
    </location>
</feature>
<evidence type="ECO:0000256" key="15">
    <source>
        <dbReference type="RuleBase" id="RU311113"/>
    </source>
</evidence>
<dbReference type="InterPro" id="IPR000306">
    <property type="entry name" value="Znf_FYVE"/>
</dbReference>
<dbReference type="PANTHER" id="PTHR12673">
    <property type="entry name" value="FACIOGENITAL DYSPLASIA PROTEIN"/>
    <property type="match status" value="1"/>
</dbReference>
<dbReference type="InterPro" id="IPR001849">
    <property type="entry name" value="PH_domain"/>
</dbReference>
<dbReference type="GO" id="GO:0016538">
    <property type="term" value="F:cyclin-dependent protein serine/threonine kinase regulator activity"/>
    <property type="evidence" value="ECO:0007669"/>
    <property type="project" value="InterPro"/>
</dbReference>
<dbReference type="SMART" id="SM00064">
    <property type="entry name" value="FYVE"/>
    <property type="match status" value="1"/>
</dbReference>
<evidence type="ECO:0000259" key="19">
    <source>
        <dbReference type="PROSITE" id="PS50178"/>
    </source>
</evidence>
<dbReference type="PROSITE" id="PS50010">
    <property type="entry name" value="DH_2"/>
    <property type="match status" value="1"/>
</dbReference>
<dbReference type="InterPro" id="IPR011993">
    <property type="entry name" value="PH-like_dom_sf"/>
</dbReference>
<comment type="subunit">
    <text evidence="12">Forms a homohexamer that can probably bind six kinase subunits. Interacts with cdk-1.</text>
</comment>
<evidence type="ECO:0000256" key="3">
    <source>
        <dbReference type="ARBA" id="ARBA00022490"/>
    </source>
</evidence>
<keyword evidence="7 14" id="KW-0863">Zinc-finger</keyword>
<dbReference type="Pfam" id="PF01363">
    <property type="entry name" value="FYVE"/>
    <property type="match status" value="1"/>
</dbReference>
<dbReference type="PROSITE" id="PS00944">
    <property type="entry name" value="CKS_1"/>
    <property type="match status" value="1"/>
</dbReference>
<dbReference type="InterPro" id="IPR000219">
    <property type="entry name" value="DH_dom"/>
</dbReference>
<proteinExistence type="inferred from homology"/>
<dbReference type="InterPro" id="IPR035899">
    <property type="entry name" value="DBL_dom_sf"/>
</dbReference>
<dbReference type="GO" id="GO:0005737">
    <property type="term" value="C:cytoplasm"/>
    <property type="evidence" value="ECO:0007669"/>
    <property type="project" value="TreeGrafter"/>
</dbReference>
<sequence length="983" mass="112966">MSHGANDYYYSPKYEDDEYEYRHVHVTKESAKQIPKGRLLSESEWRNLGIQQSPGWEHYMIHGPERHILLFRRPLPSAVPLKDKIAIDRFGVSLGVAKPLMADEVEPPRLSVKELSKKLESQLPEIRPPIPIHRPKDCPPRSKPPIALKPANLAKIGRVLPSNESFLNRKNNGETIEFSRNDAPTTSLIPCYTGQSSSNGHLDNDQTLAHSSRTSSHISIGELSEISTEVSPYPVAQSDSDSENDEFEANARKREQRGRAYRINSSAVPERRSFFYTDSMVSISSIHEKIMDELGKNNIVRASRRNNASCNEHRVIKRPPSLLSDGSSTINSETSPQTPRSSLASAESAPVENDPIPYYDTENQEENIRLRKLHFAAYEFLTVEEKFVKYLEDMYQIYPNYLLAFGERSGRNYISTTLANPSNPVERVKVLLSQIHPFHQAMLTGFQETMSNWDSRTPKMAALVKSYAHYLKSCKQFLMEKGRLLVELTELLQQQDFHNATMAFEEKIFRRGPGAVTHQLDQVHQNFLRYKNLMISYKNYLPPNSEELAIAAETIDVLEKVAQDVNKDMQIPSIDELTKLFDRFQGLFNVFKPGCRLIRHGEVLKQARKEPQPRILLLFSDVLWICRETNAGGVFDMDRSYDIPIDTVKTEVIEHDDFKTRLWIKSTKKSFQVLFKNVSERDQWKLDIHRAVEERREAVNRIYEARRRVSTAKGENDDRGSDLLSAMTCSNDAPVNGFLTTNLREADVQAAWIPDDASTHCLMQGCRTEFSLFNRRHHCRDCGWLICSRCSGHAPLAKQQFKSKNVCPECFDRIYHQYERGTLFPEAMLIRNANNPDIVTGIALNGKEVTMKELFTPPENRRLKRLDISARTQEKDGIVFGRVFQRAANGKETVKFAQLKDDLELSFFTANFDERPESTFVIHGYYLEEHEADDGNGALFEISHRNQFRSDRHEHSIKFRVDREDSRKKWSNALNRALTKTKE</sequence>
<protein>
    <recommendedName>
        <fullName evidence="13 15">Cyclin-dependent kinases regulatory subunit</fullName>
    </recommendedName>
</protein>
<evidence type="ECO:0000256" key="7">
    <source>
        <dbReference type="ARBA" id="ARBA00022771"/>
    </source>
</evidence>
<keyword evidence="11 15" id="KW-0131">Cell cycle</keyword>
<accession>A0AAF3FEL7</accession>
<keyword evidence="20" id="KW-1185">Reference proteome</keyword>
<dbReference type="SUPFAM" id="SSF50729">
    <property type="entry name" value="PH domain-like"/>
    <property type="match status" value="1"/>
</dbReference>
<dbReference type="SUPFAM" id="SSF57903">
    <property type="entry name" value="FYVE/PHD zinc finger"/>
    <property type="match status" value="1"/>
</dbReference>
<comment type="similarity">
    <text evidence="2 15">Belongs to the CKS family.</text>
</comment>
<evidence type="ECO:0000256" key="13">
    <source>
        <dbReference type="ARBA" id="ARBA00068939"/>
    </source>
</evidence>
<dbReference type="InterPro" id="IPR051092">
    <property type="entry name" value="FYVE_RhoGEF_PH"/>
</dbReference>
<dbReference type="FunFam" id="3.30.170.10:FF:000001">
    <property type="entry name" value="Cyclin-dependent kinases regulatory subunit"/>
    <property type="match status" value="1"/>
</dbReference>